<proteinExistence type="predicted"/>
<organism evidence="1 2">
    <name type="scientific">Mesorhizobium humile</name>
    <dbReference type="NCBI Taxonomy" id="3072313"/>
    <lineage>
        <taxon>Bacteria</taxon>
        <taxon>Pseudomonadati</taxon>
        <taxon>Pseudomonadota</taxon>
        <taxon>Alphaproteobacteria</taxon>
        <taxon>Hyphomicrobiales</taxon>
        <taxon>Phyllobacteriaceae</taxon>
        <taxon>Mesorhizobium</taxon>
    </lineage>
</organism>
<dbReference type="EMBL" id="JAVIIV010000007">
    <property type="protein sequence ID" value="MDX8486123.1"/>
    <property type="molecule type" value="Genomic_DNA"/>
</dbReference>
<sequence length="157" mass="16909">MVEIISKRDGPRREDVQVKRLIEQNRSTIVRLADQISGGGYSASRKPRQKPEAEGLIIHVGGGSPVAAEAEPSIRVTLNGRVISVDRNTSRQLHHIGDVRNRGGEQVFVLATKQNGYFSPVDETIAQALAGLDGSRLAASYTEEQLAADIGLKLGIA</sequence>
<dbReference type="RefSeq" id="WP_320297180.1">
    <property type="nucleotide sequence ID" value="NZ_JAVIIU010000009.1"/>
</dbReference>
<evidence type="ECO:0000313" key="2">
    <source>
        <dbReference type="Proteomes" id="UP001280156"/>
    </source>
</evidence>
<dbReference type="Proteomes" id="UP001280156">
    <property type="component" value="Unassembled WGS sequence"/>
</dbReference>
<accession>A0ABU4YGW2</accession>
<keyword evidence="2" id="KW-1185">Reference proteome</keyword>
<evidence type="ECO:0000313" key="1">
    <source>
        <dbReference type="EMBL" id="MDX8486123.1"/>
    </source>
</evidence>
<gene>
    <name evidence="1" type="ORF">RFM52_13030</name>
</gene>
<name>A0ABU4YGW2_9HYPH</name>
<comment type="caution">
    <text evidence="1">The sequence shown here is derived from an EMBL/GenBank/DDBJ whole genome shotgun (WGS) entry which is preliminary data.</text>
</comment>
<protein>
    <submittedName>
        <fullName evidence="1">Uncharacterized protein</fullName>
    </submittedName>
</protein>
<reference evidence="1 2" key="1">
    <citation type="submission" date="2023-08" db="EMBL/GenBank/DDBJ databases">
        <title>Implementing the SeqCode for naming new Mesorhizobium species isolated from Vachellia karroo root nodules.</title>
        <authorList>
            <person name="Van Lill M."/>
        </authorList>
    </citation>
    <scope>NUCLEOTIDE SEQUENCE [LARGE SCALE GENOMIC DNA]</scope>
    <source>
        <strain evidence="1 2">VK2B</strain>
    </source>
</reference>